<evidence type="ECO:0000313" key="1">
    <source>
        <dbReference type="EMBL" id="CAF1223494.1"/>
    </source>
</evidence>
<keyword evidence="2" id="KW-1185">Reference proteome</keyword>
<name>A0A814Y2N7_ADIRI</name>
<proteinExistence type="predicted"/>
<reference evidence="1" key="1">
    <citation type="submission" date="2021-02" db="EMBL/GenBank/DDBJ databases">
        <authorList>
            <person name="Nowell W R."/>
        </authorList>
    </citation>
    <scope>NUCLEOTIDE SEQUENCE</scope>
</reference>
<gene>
    <name evidence="1" type="ORF">XAT740_LOCUS24837</name>
</gene>
<evidence type="ECO:0008006" key="3">
    <source>
        <dbReference type="Google" id="ProtNLM"/>
    </source>
</evidence>
<dbReference type="EMBL" id="CAJNOR010001942">
    <property type="protein sequence ID" value="CAF1223494.1"/>
    <property type="molecule type" value="Genomic_DNA"/>
</dbReference>
<protein>
    <recommendedName>
        <fullName evidence="3">Glycosyltransferase family 92 protein</fullName>
    </recommendedName>
</protein>
<accession>A0A814Y2N7</accession>
<comment type="caution">
    <text evidence="1">The sequence shown here is derived from an EMBL/GenBank/DDBJ whole genome shotgun (WGS) entry which is preliminary data.</text>
</comment>
<dbReference type="AlphaFoldDB" id="A0A814Y2N7"/>
<organism evidence="1 2">
    <name type="scientific">Adineta ricciae</name>
    <name type="common">Rotifer</name>
    <dbReference type="NCBI Taxonomy" id="249248"/>
    <lineage>
        <taxon>Eukaryota</taxon>
        <taxon>Metazoa</taxon>
        <taxon>Spiralia</taxon>
        <taxon>Gnathifera</taxon>
        <taxon>Rotifera</taxon>
        <taxon>Eurotatoria</taxon>
        <taxon>Bdelloidea</taxon>
        <taxon>Adinetida</taxon>
        <taxon>Adinetidae</taxon>
        <taxon>Adineta</taxon>
    </lineage>
</organism>
<sequence>MANRTNTLTTLIHDVNNTNTTASRHTHFDYYICTQVWNETNEHLIEWIEYQIFRLGFRNVCVISVEEPLDKAIVTRYRLATITKAERAQEWKYCLECFTDPPMKPQDLLMLQDIDEFLNVQRSDAIAAHYDAYDLFHFTDLRYGYVYETDKEMENKSLLETNVYRRADYYLGEYMHPQLTELFECNGSCATTNGKEMIRVGAIEQLGTHFHTVNNRSSGKRLYIDMKDVRLNHYCMRTRENSLTAGGKWDKNGYKQDLIRLNNFFKAVYDPSIVYAKKLSTYRN</sequence>
<evidence type="ECO:0000313" key="2">
    <source>
        <dbReference type="Proteomes" id="UP000663828"/>
    </source>
</evidence>
<dbReference type="Proteomes" id="UP000663828">
    <property type="component" value="Unassembled WGS sequence"/>
</dbReference>